<keyword evidence="5" id="KW-0966">Cell projection</keyword>
<keyword evidence="1 2" id="KW-0472">Membrane</keyword>
<accession>A0A2T7AU68</accession>
<sequence length="213" mass="23785">MKDKPNEWVSISDLMSGVMAVVMLLLVMSVLQKTWSDIKHKQEMEQGINAQRARVGEMLRSIKTTLDGTENEGLVALDVNSQKITLRDGVFNRGSACIASQASQALTTIETQVIRFLTEFRSGQVYIEGYTDNLPVTRPVTNFEVFCTVYDDNFTLSAARAREARKFIVGDLAPVFARRVIVAGYGDSQPIPGVAPEDARQRRIEVRFVLPEK</sequence>
<dbReference type="Pfam" id="PF00691">
    <property type="entry name" value="OmpA"/>
    <property type="match status" value="1"/>
</dbReference>
<proteinExistence type="predicted"/>
<dbReference type="InterPro" id="IPR036737">
    <property type="entry name" value="OmpA-like_sf"/>
</dbReference>
<feature type="domain" description="OmpA-like" evidence="3">
    <location>
        <begin position="78"/>
        <end position="212"/>
    </location>
</feature>
<dbReference type="InterPro" id="IPR006665">
    <property type="entry name" value="OmpA-like"/>
</dbReference>
<evidence type="ECO:0000256" key="1">
    <source>
        <dbReference type="PROSITE-ProRule" id="PRU00473"/>
    </source>
</evidence>
<evidence type="ECO:0000259" key="3">
    <source>
        <dbReference type="PROSITE" id="PS51123"/>
    </source>
</evidence>
<dbReference type="PANTHER" id="PTHR30329">
    <property type="entry name" value="STATOR ELEMENT OF FLAGELLAR MOTOR COMPLEX"/>
    <property type="match status" value="1"/>
</dbReference>
<organism evidence="5 6">
    <name type="scientific">Cronobacter muytjensii</name>
    <dbReference type="NCBI Taxonomy" id="413501"/>
    <lineage>
        <taxon>Bacteria</taxon>
        <taxon>Pseudomonadati</taxon>
        <taxon>Pseudomonadota</taxon>
        <taxon>Gammaproteobacteria</taxon>
        <taxon>Enterobacterales</taxon>
        <taxon>Enterobacteriaceae</taxon>
        <taxon>Cronobacter</taxon>
    </lineage>
</organism>
<evidence type="ECO:0000256" key="2">
    <source>
        <dbReference type="SAM" id="Phobius"/>
    </source>
</evidence>
<keyword evidence="2" id="KW-1133">Transmembrane helix</keyword>
<evidence type="ECO:0000313" key="7">
    <source>
        <dbReference type="Proteomes" id="UP000469927"/>
    </source>
</evidence>
<evidence type="ECO:0000313" key="5">
    <source>
        <dbReference type="EMBL" id="PUX15224.1"/>
    </source>
</evidence>
<dbReference type="Gene3D" id="3.30.1330.60">
    <property type="entry name" value="OmpA-like domain"/>
    <property type="match status" value="1"/>
</dbReference>
<dbReference type="Proteomes" id="UP000469927">
    <property type="component" value="Unassembled WGS sequence"/>
</dbReference>
<dbReference type="Proteomes" id="UP000244378">
    <property type="component" value="Unassembled WGS sequence"/>
</dbReference>
<feature type="transmembrane region" description="Helical" evidence="2">
    <location>
        <begin position="14"/>
        <end position="31"/>
    </location>
</feature>
<comment type="caution">
    <text evidence="5">The sequence shown here is derived from an EMBL/GenBank/DDBJ whole genome shotgun (WGS) entry which is preliminary data.</text>
</comment>
<evidence type="ECO:0000313" key="6">
    <source>
        <dbReference type="Proteomes" id="UP000244378"/>
    </source>
</evidence>
<dbReference type="OrthoDB" id="9815217at2"/>
<keyword evidence="5" id="KW-0282">Flagellum</keyword>
<dbReference type="EMBL" id="MSAE01000016">
    <property type="protein sequence ID" value="PUX15224.1"/>
    <property type="molecule type" value="Genomic_DNA"/>
</dbReference>
<evidence type="ECO:0000313" key="4">
    <source>
        <dbReference type="EMBL" id="KAB0875613.1"/>
    </source>
</evidence>
<reference evidence="5 6" key="1">
    <citation type="submission" date="2016-12" db="EMBL/GenBank/DDBJ databases">
        <title>Analysis of the Molecular Diversity Among Cronobacter Species Isolated from Filth Flies Using a Pan Genomic DNA Microarray.</title>
        <authorList>
            <person name="Pava-Ripoll M."/>
            <person name="Tall B."/>
            <person name="Farber J."/>
            <person name="Fanning S."/>
            <person name="Lehner A."/>
            <person name="Stephan R."/>
            <person name="Pagotto F."/>
            <person name="Iverson C."/>
            <person name="Ziobro G."/>
            <person name="Miller A."/>
            <person name="Pearson R."/>
            <person name="Yan Q."/>
            <person name="Kim M."/>
            <person name="Jeong S."/>
            <person name="Park J."/>
            <person name="Jun S."/>
            <person name="Choi H."/>
            <person name="Chung T."/>
            <person name="Yoo Y."/>
            <person name="Park E."/>
            <person name="Hwang S."/>
            <person name="Lee B."/>
            <person name="Sathyamoorthy V."/>
            <person name="Carter L."/>
            <person name="Mammel M."/>
            <person name="Jackson S."/>
            <person name="Kothary M."/>
            <person name="Patel I."/>
            <person name="Grim C."/>
            <person name="Gopinath G."/>
            <person name="Gangiredla J."/>
            <person name="Chase H."/>
        </authorList>
    </citation>
    <scope>NUCLEOTIDE SEQUENCE [LARGE SCALE GENOMIC DNA]</scope>
    <source>
        <strain evidence="5 6">MOD1-Md1s</strain>
    </source>
</reference>
<name>A0A2T7AU68_9ENTR</name>
<dbReference type="GO" id="GO:0016020">
    <property type="term" value="C:membrane"/>
    <property type="evidence" value="ECO:0007669"/>
    <property type="project" value="UniProtKB-UniRule"/>
</dbReference>
<dbReference type="InterPro" id="IPR050330">
    <property type="entry name" value="Bact_OuterMem_StrucFunc"/>
</dbReference>
<dbReference type="SUPFAM" id="SSF103088">
    <property type="entry name" value="OmpA-like"/>
    <property type="match status" value="1"/>
</dbReference>
<keyword evidence="5" id="KW-0969">Cilium</keyword>
<gene>
    <name evidence="5" type="ORF">AUN14_08570</name>
    <name evidence="4" type="ORF">FZI19_15115</name>
</gene>
<dbReference type="EMBL" id="WAGD01000046">
    <property type="protein sequence ID" value="KAB0875613.1"/>
    <property type="molecule type" value="Genomic_DNA"/>
</dbReference>
<reference evidence="4 7" key="2">
    <citation type="submission" date="2019-08" db="EMBL/GenBank/DDBJ databases">
        <title>Prevalence, distribution, and phylogeny of type two toxin-antitoxin genes possessed by Cronobacter species where C. sakazakii homologs follow sequence type lineages.</title>
        <authorList>
            <person name="Finkelstein S."/>
            <person name="Negrete F."/>
            <person name="Jang H."/>
            <person name="Gopinath G.R."/>
            <person name="Tall B.D."/>
        </authorList>
    </citation>
    <scope>NUCLEOTIDE SEQUENCE [LARGE SCALE GENOMIC DNA]</scope>
    <source>
        <strain evidence="4 7">MOD1_GK1257</strain>
    </source>
</reference>
<dbReference type="PANTHER" id="PTHR30329:SF21">
    <property type="entry name" value="LIPOPROTEIN YIAD-RELATED"/>
    <property type="match status" value="1"/>
</dbReference>
<dbReference type="RefSeq" id="WP_075192983.1">
    <property type="nucleotide sequence ID" value="NZ_JADKNN010000009.1"/>
</dbReference>
<protein>
    <submittedName>
        <fullName evidence="5">Flagellar motor protein MotB</fullName>
    </submittedName>
    <submittedName>
        <fullName evidence="4">OmpA family protein</fullName>
    </submittedName>
</protein>
<keyword evidence="2" id="KW-0812">Transmembrane</keyword>
<dbReference type="AlphaFoldDB" id="A0A2T7AU68"/>
<dbReference type="PROSITE" id="PS51123">
    <property type="entry name" value="OMPA_2"/>
    <property type="match status" value="1"/>
</dbReference>
<keyword evidence="7" id="KW-1185">Reference proteome</keyword>